<evidence type="ECO:0000313" key="2">
    <source>
        <dbReference type="EMBL" id="GAX11322.1"/>
    </source>
</evidence>
<dbReference type="AlphaFoldDB" id="A0A1Z5JBP4"/>
<feature type="region of interest" description="Disordered" evidence="1">
    <location>
        <begin position="507"/>
        <end position="528"/>
    </location>
</feature>
<accession>A0A1Z5JBP4</accession>
<feature type="region of interest" description="Disordered" evidence="1">
    <location>
        <begin position="686"/>
        <end position="748"/>
    </location>
</feature>
<organism evidence="2 3">
    <name type="scientific">Fistulifera solaris</name>
    <name type="common">Oleaginous diatom</name>
    <dbReference type="NCBI Taxonomy" id="1519565"/>
    <lineage>
        <taxon>Eukaryota</taxon>
        <taxon>Sar</taxon>
        <taxon>Stramenopiles</taxon>
        <taxon>Ochrophyta</taxon>
        <taxon>Bacillariophyta</taxon>
        <taxon>Bacillariophyceae</taxon>
        <taxon>Bacillariophycidae</taxon>
        <taxon>Naviculales</taxon>
        <taxon>Naviculaceae</taxon>
        <taxon>Fistulifera</taxon>
    </lineage>
</organism>
<evidence type="ECO:0000256" key="1">
    <source>
        <dbReference type="SAM" id="MobiDB-lite"/>
    </source>
</evidence>
<feature type="compositionally biased region" description="Low complexity" evidence="1">
    <location>
        <begin position="686"/>
        <end position="730"/>
    </location>
</feature>
<feature type="compositionally biased region" description="Low complexity" evidence="1">
    <location>
        <begin position="781"/>
        <end position="795"/>
    </location>
</feature>
<feature type="compositionally biased region" description="Polar residues" evidence="1">
    <location>
        <begin position="846"/>
        <end position="879"/>
    </location>
</feature>
<protein>
    <submittedName>
        <fullName evidence="2">Uncharacterized protein</fullName>
    </submittedName>
</protein>
<feature type="compositionally biased region" description="Polar residues" evidence="1">
    <location>
        <begin position="512"/>
        <end position="526"/>
    </location>
</feature>
<feature type="region of interest" description="Disordered" evidence="1">
    <location>
        <begin position="781"/>
        <end position="886"/>
    </location>
</feature>
<sequence>MVGFSDSVTVFDANNESRELRLHPDGKFYDAQDDQESDILGNESLHLSEADDETEFIDAFSTMPIGNLSNNMISLSTLNTSVNDLWDDSFEFGGDGNASMSQFQDTTIESKPVPMENSMTLEDLPNLVAASNANGSSDSISSAPKKEEDEPEEDPTRQFVKQMGYGLMLQGGLQFAINPLIKIGKRLFSSDENEEDILEDAAAAQMIMNRSGQLQHNMTTRAGDFSNFAHASAHESSRNMTGAFVLQQDVTTKVMKQAMIQAAQSAGASVGQGAATMTVAASAGAAAGGATAVAAGGAAAAATMSAKFAIGVAVGSIIAVGGLGGATLGSYMGEKELNVDVSTPVFAKQELASYGFDTLDLAAAIAPTVSPESWNSLGNLPTSSPNKDFGYHVDPTRPLPLSPVSTPTTSTSGSPVMAPTLGSPGVPVGGLAGNPAMIIATQHPAIGIPIDLASFIPSTSPIPTSSNEPTGEFVPYPALTPSPTILKGILTTLPTVAVITDPTGTLEPTGRAVTTDSPALSNPIVGSSSSPSTILLARTAMPTQSPTINFGDSPVSTFTGTPTLEPNISSPVQIPTAGDSPVRTFTGTPTLEPNISSPVQIPTATNSPLSSPSLIPTVRPSTSSALPTPATATADSPSSIPSSAPLFATTGPTNIPSVVADEPTSVPSFKPSLSIPASLRPTTFISFPSTSPSNDSNIDSPSSTPTSKPTFAPTTDNAGSLPISLPSSSPTIMPRPSPTTGNPVRVPNMNPVGVISEMPSLVPSDYPSFAPSVVPTVIPTSLPTNTPTSNPSAASQHPSSVPSVALLRPPATTGSPMLTPVSIPPVNPLTVPTDHPSSVPSPGPTSLPTNDPTSNPSGTTGYPTSVPSSRPSSMPTSIPTKGPTDNPTVAPVVVPVPTELQPVPVAPSPVVAPVPIAPQPTPVAPSPVGTGPVGSIIGFSLVDGGGNVLIPFLFQGQTINTAVYGTNLRVRALYLTIWGPVNSVTFDIDNNNGGGSSSIWSRPGPVFETDNRFLRYSSVSIKAIPLPSNSNQGNKGVEVRLNLSIIGTIS</sequence>
<gene>
    <name evidence="2" type="ORF">FisN_15Lh252</name>
</gene>
<reference evidence="2 3" key="1">
    <citation type="journal article" date="2015" name="Plant Cell">
        <title>Oil accumulation by the oleaginous diatom Fistulifera solaris as revealed by the genome and transcriptome.</title>
        <authorList>
            <person name="Tanaka T."/>
            <person name="Maeda Y."/>
            <person name="Veluchamy A."/>
            <person name="Tanaka M."/>
            <person name="Abida H."/>
            <person name="Marechal E."/>
            <person name="Bowler C."/>
            <person name="Muto M."/>
            <person name="Sunaga Y."/>
            <person name="Tanaka M."/>
            <person name="Yoshino T."/>
            <person name="Taniguchi T."/>
            <person name="Fukuda Y."/>
            <person name="Nemoto M."/>
            <person name="Matsumoto M."/>
            <person name="Wong P.S."/>
            <person name="Aburatani S."/>
            <person name="Fujibuchi W."/>
        </authorList>
    </citation>
    <scope>NUCLEOTIDE SEQUENCE [LARGE SCALE GENOMIC DNA]</scope>
    <source>
        <strain evidence="2 3">JPCC DA0580</strain>
    </source>
</reference>
<feature type="region of interest" description="Disordered" evidence="1">
    <location>
        <begin position="129"/>
        <end position="157"/>
    </location>
</feature>
<dbReference type="EMBL" id="BDSP01000040">
    <property type="protein sequence ID" value="GAX11322.1"/>
    <property type="molecule type" value="Genomic_DNA"/>
</dbReference>
<dbReference type="InParanoid" id="A0A1Z5JBP4"/>
<feature type="compositionally biased region" description="Polar residues" evidence="1">
    <location>
        <begin position="564"/>
        <end position="573"/>
    </location>
</feature>
<keyword evidence="3" id="KW-1185">Reference proteome</keyword>
<feature type="region of interest" description="Disordered" evidence="1">
    <location>
        <begin position="564"/>
        <end position="648"/>
    </location>
</feature>
<feature type="compositionally biased region" description="Low complexity" evidence="1">
    <location>
        <begin position="129"/>
        <end position="143"/>
    </location>
</feature>
<feature type="compositionally biased region" description="Low complexity" evidence="1">
    <location>
        <begin position="620"/>
        <end position="645"/>
    </location>
</feature>
<dbReference type="Proteomes" id="UP000198406">
    <property type="component" value="Unassembled WGS sequence"/>
</dbReference>
<feature type="region of interest" description="Disordered" evidence="1">
    <location>
        <begin position="654"/>
        <end position="673"/>
    </location>
</feature>
<evidence type="ECO:0000313" key="3">
    <source>
        <dbReference type="Proteomes" id="UP000198406"/>
    </source>
</evidence>
<comment type="caution">
    <text evidence="2">The sequence shown here is derived from an EMBL/GenBank/DDBJ whole genome shotgun (WGS) entry which is preliminary data.</text>
</comment>
<feature type="compositionally biased region" description="Polar residues" evidence="1">
    <location>
        <begin position="583"/>
        <end position="614"/>
    </location>
</feature>
<proteinExistence type="predicted"/>
<name>A0A1Z5JBP4_FISSO</name>